<dbReference type="Gene3D" id="1.25.40.20">
    <property type="entry name" value="Ankyrin repeat-containing domain"/>
    <property type="match status" value="3"/>
</dbReference>
<evidence type="ECO:0000256" key="4">
    <source>
        <dbReference type="SAM" id="MobiDB-lite"/>
    </source>
</evidence>
<feature type="repeat" description="ANK" evidence="3">
    <location>
        <begin position="670"/>
        <end position="702"/>
    </location>
</feature>
<dbReference type="SUPFAM" id="SSF48403">
    <property type="entry name" value="Ankyrin repeat"/>
    <property type="match status" value="2"/>
</dbReference>
<feature type="repeat" description="ANK" evidence="3">
    <location>
        <begin position="490"/>
        <end position="522"/>
    </location>
</feature>
<feature type="repeat" description="ANK" evidence="3">
    <location>
        <begin position="321"/>
        <end position="353"/>
    </location>
</feature>
<dbReference type="STRING" id="27835.A0A158R3N1"/>
<dbReference type="PROSITE" id="PS50297">
    <property type="entry name" value="ANK_REP_REGION"/>
    <property type="match status" value="7"/>
</dbReference>
<evidence type="ECO:0000256" key="3">
    <source>
        <dbReference type="PROSITE-ProRule" id="PRU00023"/>
    </source>
</evidence>
<keyword evidence="1" id="KW-0677">Repeat</keyword>
<dbReference type="PANTHER" id="PTHR23206:SF8">
    <property type="entry name" value="ANKYRIN REPEAT AND KH DOMAIN-CONTAINING 1"/>
    <property type="match status" value="1"/>
</dbReference>
<organism evidence="7">
    <name type="scientific">Nippostrongylus brasiliensis</name>
    <name type="common">Rat hookworm</name>
    <dbReference type="NCBI Taxonomy" id="27835"/>
    <lineage>
        <taxon>Eukaryota</taxon>
        <taxon>Metazoa</taxon>
        <taxon>Ecdysozoa</taxon>
        <taxon>Nematoda</taxon>
        <taxon>Chromadorea</taxon>
        <taxon>Rhabditida</taxon>
        <taxon>Rhabditina</taxon>
        <taxon>Rhabditomorpha</taxon>
        <taxon>Strongyloidea</taxon>
        <taxon>Heligmosomidae</taxon>
        <taxon>Nippostrongylus</taxon>
    </lineage>
</organism>
<feature type="compositionally biased region" description="Polar residues" evidence="4">
    <location>
        <begin position="45"/>
        <end position="65"/>
    </location>
</feature>
<dbReference type="SMART" id="SM00248">
    <property type="entry name" value="ANK"/>
    <property type="match status" value="11"/>
</dbReference>
<reference evidence="7" key="1">
    <citation type="submission" date="2016-04" db="UniProtKB">
        <authorList>
            <consortium name="WormBaseParasite"/>
        </authorList>
    </citation>
    <scope>IDENTIFICATION</scope>
</reference>
<feature type="repeat" description="ANK" evidence="3">
    <location>
        <begin position="638"/>
        <end position="670"/>
    </location>
</feature>
<dbReference type="InterPro" id="IPR036770">
    <property type="entry name" value="Ankyrin_rpt-contain_sf"/>
</dbReference>
<evidence type="ECO:0000256" key="2">
    <source>
        <dbReference type="ARBA" id="ARBA00023043"/>
    </source>
</evidence>
<evidence type="ECO:0000256" key="1">
    <source>
        <dbReference type="ARBA" id="ARBA00022737"/>
    </source>
</evidence>
<dbReference type="GO" id="GO:0005737">
    <property type="term" value="C:cytoplasm"/>
    <property type="evidence" value="ECO:0007669"/>
    <property type="project" value="TreeGrafter"/>
</dbReference>
<feature type="repeat" description="ANK" evidence="3">
    <location>
        <begin position="387"/>
        <end position="419"/>
    </location>
</feature>
<reference evidence="5 6" key="2">
    <citation type="submission" date="2018-11" db="EMBL/GenBank/DDBJ databases">
        <authorList>
            <consortium name="Pathogen Informatics"/>
        </authorList>
    </citation>
    <scope>NUCLEOTIDE SEQUENCE [LARGE SCALE GENOMIC DNA]</scope>
</reference>
<dbReference type="OMA" id="MHASRET"/>
<protein>
    <submittedName>
        <fullName evidence="7">ANK_REP_REGION domain-containing protein</fullName>
    </submittedName>
</protein>
<evidence type="ECO:0000313" key="6">
    <source>
        <dbReference type="Proteomes" id="UP000271162"/>
    </source>
</evidence>
<dbReference type="AlphaFoldDB" id="A0A158R3N1"/>
<evidence type="ECO:0000313" key="5">
    <source>
        <dbReference type="EMBL" id="VDL82353.1"/>
    </source>
</evidence>
<gene>
    <name evidence="5" type="ORF">NBR_LOCUS18628</name>
</gene>
<feature type="repeat" description="ANK" evidence="3">
    <location>
        <begin position="523"/>
        <end position="570"/>
    </location>
</feature>
<feature type="repeat" description="ANK" evidence="3">
    <location>
        <begin position="354"/>
        <end position="386"/>
    </location>
</feature>
<dbReference type="InterPro" id="IPR002110">
    <property type="entry name" value="Ankyrin_rpt"/>
</dbReference>
<dbReference type="PROSITE" id="PS50088">
    <property type="entry name" value="ANK_REPEAT"/>
    <property type="match status" value="8"/>
</dbReference>
<keyword evidence="6" id="KW-1185">Reference proteome</keyword>
<feature type="region of interest" description="Disordered" evidence="4">
    <location>
        <begin position="35"/>
        <end position="65"/>
    </location>
</feature>
<proteinExistence type="predicted"/>
<dbReference type="EMBL" id="UYSL01023573">
    <property type="protein sequence ID" value="VDL82353.1"/>
    <property type="molecule type" value="Genomic_DNA"/>
</dbReference>
<dbReference type="Pfam" id="PF12796">
    <property type="entry name" value="Ank_2"/>
    <property type="match status" value="4"/>
</dbReference>
<dbReference type="PANTHER" id="PTHR23206">
    <property type="entry name" value="MASK PROTEIN"/>
    <property type="match status" value="1"/>
</dbReference>
<dbReference type="GO" id="GO:0045087">
    <property type="term" value="P:innate immune response"/>
    <property type="evidence" value="ECO:0007669"/>
    <property type="project" value="TreeGrafter"/>
</dbReference>
<keyword evidence="2 3" id="KW-0040">ANK repeat</keyword>
<dbReference type="Proteomes" id="UP000271162">
    <property type="component" value="Unassembled WGS sequence"/>
</dbReference>
<dbReference type="InterPro" id="IPR051631">
    <property type="entry name" value="Ankyrin-KH/SAM_domain"/>
</dbReference>
<feature type="repeat" description="ANK" evidence="3">
    <location>
        <begin position="457"/>
        <end position="489"/>
    </location>
</feature>
<name>A0A158R3N1_NIPBR</name>
<sequence>MAEDENIPIASVGDELAERLGVALLESHDAAANEKGVTRARLGKRSQSSSPTTNARSAATAVPTSTPSPFFLGNSPCVPKSKRVKVKANHSRSAALASNGRVIPELSSFVHLLPDMTRVDQKGQMELYHILYENSVRLYTCLQNYLSLCVFGTPPTIEPLTQSELAARMTATDIERSLHIENSTMRDRMDQAFEALCDEMQSPEISILPELVGRSPEAIDEYLREHGTHISVDMLVKALNHYASAGLRKPPTRAVEGLMAASQDGPSQSDIDHRVETVVEDDLRHGANLDGLILLASAAGLADLLAVLVRIRGSTNFATEQDCTPLMEACAAGNVRSVKCLIDLGADINAYSITQNTPLIYAAAAGQEKVVRMLIENKCDLDLRNENGHCALMEAASAGHLNIVKLLIQSGAKAVFVNMNSEFKESPLTLAAYKGYTDVIEYLLSLNDYDRSTRDEELHTALMEAAMDGHLEVARILIQAGAPVNLTSESYESPLTLSCCGGHAELAKLLIDAGANIEETNDENYTPLMEAAREGHVVRIYLGLQFYSYNFTHVVKILLENGAQVNATTDETMETALTVAACGGFTEVLDVLVKNGGDLGLGTNTPLMEAAQEGHASTVNYILAAVKPEDRSVKFRQQMDQALSLASENGHFDVLQVLYSNGADLNFDYDGRTALMKAAKNGFTEIVEFLVAKGADVGYNLEYCFVM</sequence>
<evidence type="ECO:0000313" key="7">
    <source>
        <dbReference type="WBParaSite" id="NBR_0001862701-mRNA-1"/>
    </source>
</evidence>
<dbReference type="WBParaSite" id="NBR_0001862701-mRNA-1">
    <property type="protein sequence ID" value="NBR_0001862701-mRNA-1"/>
    <property type="gene ID" value="NBR_0001862701"/>
</dbReference>
<accession>A0A158R3N1</accession>